<organism evidence="4">
    <name type="scientific">uncultured organism</name>
    <dbReference type="NCBI Taxonomy" id="155900"/>
    <lineage>
        <taxon>unclassified sequences</taxon>
        <taxon>environmental samples</taxon>
    </lineage>
</organism>
<dbReference type="InterPro" id="IPR057326">
    <property type="entry name" value="KR_dom"/>
</dbReference>
<feature type="domain" description="Ketoreductase" evidence="3">
    <location>
        <begin position="6"/>
        <end position="195"/>
    </location>
</feature>
<dbReference type="Pfam" id="PF00106">
    <property type="entry name" value="adh_short"/>
    <property type="match status" value="1"/>
</dbReference>
<evidence type="ECO:0000259" key="3">
    <source>
        <dbReference type="SMART" id="SM00822"/>
    </source>
</evidence>
<dbReference type="PANTHER" id="PTHR44196">
    <property type="entry name" value="DEHYDROGENASE/REDUCTASE SDR FAMILY MEMBER 7B"/>
    <property type="match status" value="1"/>
</dbReference>
<evidence type="ECO:0000313" key="4">
    <source>
        <dbReference type="EMBL" id="QEA06681.1"/>
    </source>
</evidence>
<proteinExistence type="inferred from homology"/>
<dbReference type="GO" id="GO:0016020">
    <property type="term" value="C:membrane"/>
    <property type="evidence" value="ECO:0007669"/>
    <property type="project" value="TreeGrafter"/>
</dbReference>
<dbReference type="PRINTS" id="PR00080">
    <property type="entry name" value="SDRFAMILY"/>
</dbReference>
<keyword evidence="2 4" id="KW-0560">Oxidoreductase</keyword>
<dbReference type="AlphaFoldDB" id="A0A5B8RDL2"/>
<evidence type="ECO:0000256" key="1">
    <source>
        <dbReference type="ARBA" id="ARBA00006484"/>
    </source>
</evidence>
<dbReference type="EMBL" id="MN079161">
    <property type="protein sequence ID" value="QEA06681.1"/>
    <property type="molecule type" value="Genomic_DNA"/>
</dbReference>
<sequence length="281" mass="29877">MKLDYQRIVITGAAGGIGRALTGALARRGARLGLLVRRPESGGVPDEAGADTLVLTCDVTDAGDRQAALQAVNDRWGGADVLINLAGVMDFSRYDSQDPEAVARMVAVNLEAPMLMTRTFLPAMVERGAGHVVNVGSMFGSIGFPGFAAYAATKFGLRGFSQALRRELADTGVRVTHVSPRAVNTAFNPPVVQEMTAAGIMHMDPPERVARAIVKALEKGRKEVYLGFPESLFARINGLLPGVIDRGLARQTPTINAYAAARDRVPGGEPGRVMPVEDRRG</sequence>
<dbReference type="SMART" id="SM00822">
    <property type="entry name" value="PKS_KR"/>
    <property type="match status" value="1"/>
</dbReference>
<dbReference type="EC" id="1.3.1.87" evidence="4"/>
<accession>A0A5B8RDL2</accession>
<dbReference type="PRINTS" id="PR00081">
    <property type="entry name" value="GDHRDH"/>
</dbReference>
<evidence type="ECO:0000256" key="2">
    <source>
        <dbReference type="ARBA" id="ARBA00023002"/>
    </source>
</evidence>
<dbReference type="PROSITE" id="PS00061">
    <property type="entry name" value="ADH_SHORT"/>
    <property type="match status" value="1"/>
</dbReference>
<protein>
    <submittedName>
        <fullName evidence="4">3-phenylpropionate-dihydrodiol/cinnamic acid-dihydrodiol dehydrogenase</fullName>
        <ecNumber evidence="4">1.3.1.87</ecNumber>
    </submittedName>
</protein>
<reference evidence="4" key="1">
    <citation type="submission" date="2019-06" db="EMBL/GenBank/DDBJ databases">
        <authorList>
            <person name="Murdoch R.W."/>
            <person name="Fathepure B."/>
        </authorList>
    </citation>
    <scope>NUCLEOTIDE SEQUENCE</scope>
</reference>
<name>A0A5B8RDL2_9ZZZZ</name>
<dbReference type="InterPro" id="IPR020904">
    <property type="entry name" value="Sc_DH/Rdtase_CS"/>
</dbReference>
<dbReference type="InterPro" id="IPR036291">
    <property type="entry name" value="NAD(P)-bd_dom_sf"/>
</dbReference>
<dbReference type="CDD" id="cd05233">
    <property type="entry name" value="SDR_c"/>
    <property type="match status" value="1"/>
</dbReference>
<dbReference type="InterPro" id="IPR002347">
    <property type="entry name" value="SDR_fam"/>
</dbReference>
<dbReference type="PANTHER" id="PTHR44196:SF1">
    <property type="entry name" value="DEHYDROGENASE_REDUCTASE SDR FAMILY MEMBER 7B"/>
    <property type="match status" value="1"/>
</dbReference>
<dbReference type="Gene3D" id="3.40.50.720">
    <property type="entry name" value="NAD(P)-binding Rossmann-like Domain"/>
    <property type="match status" value="1"/>
</dbReference>
<dbReference type="SUPFAM" id="SSF51735">
    <property type="entry name" value="NAD(P)-binding Rossmann-fold domains"/>
    <property type="match status" value="1"/>
</dbReference>
<gene>
    <name evidence="4" type="primary">hcaB</name>
    <name evidence="4" type="ORF">KBTEX_03021</name>
</gene>
<dbReference type="NCBIfam" id="NF006565">
    <property type="entry name" value="PRK09072.1"/>
    <property type="match status" value="1"/>
</dbReference>
<comment type="similarity">
    <text evidence="1">Belongs to the short-chain dehydrogenases/reductases (SDR) family.</text>
</comment>
<dbReference type="GO" id="GO:0018498">
    <property type="term" value="F:2,3-dihydroxy-2,3-dihydro-phenylpropionate dehydrogenase activity"/>
    <property type="evidence" value="ECO:0007669"/>
    <property type="project" value="UniProtKB-EC"/>
</dbReference>